<dbReference type="InterPro" id="IPR005706">
    <property type="entry name" value="Ribosomal_uS2_bac/mit/plastid"/>
</dbReference>
<dbReference type="PANTHER" id="PTHR12534">
    <property type="entry name" value="30S RIBOSOMAL PROTEIN S2 PROKARYOTIC AND ORGANELLAR"/>
    <property type="match status" value="1"/>
</dbReference>
<evidence type="ECO:0000256" key="3">
    <source>
        <dbReference type="ARBA" id="ARBA00023274"/>
    </source>
</evidence>
<evidence type="ECO:0000313" key="7">
    <source>
        <dbReference type="Proteomes" id="UP000230055"/>
    </source>
</evidence>
<dbReference type="Pfam" id="PF00318">
    <property type="entry name" value="Ribosomal_S2"/>
    <property type="match status" value="1"/>
</dbReference>
<name>A0A2M7R894_9BACT</name>
<gene>
    <name evidence="5 6" type="primary">rpsB</name>
    <name evidence="6" type="ORF">COY72_01575</name>
</gene>
<reference evidence="7" key="1">
    <citation type="submission" date="2017-09" db="EMBL/GenBank/DDBJ databases">
        <title>Depth-based differentiation of microbial function through sediment-hosted aquifers and enrichment of novel symbionts in the deep terrestrial subsurface.</title>
        <authorList>
            <person name="Probst A.J."/>
            <person name="Ladd B."/>
            <person name="Jarett J.K."/>
            <person name="Geller-Mcgrath D.E."/>
            <person name="Sieber C.M.K."/>
            <person name="Emerson J.B."/>
            <person name="Anantharaman K."/>
            <person name="Thomas B.C."/>
            <person name="Malmstrom R."/>
            <person name="Stieglmeier M."/>
            <person name="Klingl A."/>
            <person name="Woyke T."/>
            <person name="Ryan C.M."/>
            <person name="Banfield J.F."/>
        </authorList>
    </citation>
    <scope>NUCLEOTIDE SEQUENCE [LARGE SCALE GENOMIC DNA]</scope>
</reference>
<keyword evidence="2 5" id="KW-0689">Ribosomal protein</keyword>
<comment type="similarity">
    <text evidence="1 5">Belongs to the universal ribosomal protein uS2 family.</text>
</comment>
<dbReference type="NCBIfam" id="TIGR01011">
    <property type="entry name" value="rpsB_bact"/>
    <property type="match status" value="1"/>
</dbReference>
<dbReference type="SUPFAM" id="SSF52313">
    <property type="entry name" value="Ribosomal protein S2"/>
    <property type="match status" value="1"/>
</dbReference>
<evidence type="ECO:0000256" key="4">
    <source>
        <dbReference type="ARBA" id="ARBA00035256"/>
    </source>
</evidence>
<dbReference type="CDD" id="cd01425">
    <property type="entry name" value="RPS2"/>
    <property type="match status" value="1"/>
</dbReference>
<dbReference type="PRINTS" id="PR00395">
    <property type="entry name" value="RIBOSOMALS2"/>
</dbReference>
<dbReference type="HAMAP" id="MF_00291_B">
    <property type="entry name" value="Ribosomal_uS2_B"/>
    <property type="match status" value="1"/>
</dbReference>
<keyword evidence="3 5" id="KW-0687">Ribonucleoprotein</keyword>
<dbReference type="AlphaFoldDB" id="A0A2M7R894"/>
<dbReference type="GO" id="GO:0022627">
    <property type="term" value="C:cytosolic small ribosomal subunit"/>
    <property type="evidence" value="ECO:0007669"/>
    <property type="project" value="TreeGrafter"/>
</dbReference>
<accession>A0A2M7R894</accession>
<dbReference type="InterPro" id="IPR023591">
    <property type="entry name" value="Ribosomal_uS2_flav_dom_sf"/>
</dbReference>
<dbReference type="EMBL" id="PFLX01000039">
    <property type="protein sequence ID" value="PIY90798.1"/>
    <property type="molecule type" value="Genomic_DNA"/>
</dbReference>
<dbReference type="Gene3D" id="1.10.287.610">
    <property type="entry name" value="Helix hairpin bin"/>
    <property type="match status" value="1"/>
</dbReference>
<proteinExistence type="inferred from homology"/>
<sequence>MAETKEKIKESDFGINLEEMARAGLHFGHRTSKCHPKMKPFLAGVKNTIHIIDLEKTAQKLKEALKFIQEFISENKILLIVGTKIQIKDLVKEVATELNLPYVNERWLGGTFTNFEVIKKRIDYFKDLEKKRIEGAFEKYTKKEKAQIDQEIKDLEIKFGGLKNLERLPDAIFVLDMRKDETAIREAKRKGIKIIGIAHTNVDPTLADYPIPASDDAISSVKYILEKVKEVILKAKQRTENKEQKSKNKEQ</sequence>
<dbReference type="Proteomes" id="UP000230055">
    <property type="component" value="Unassembled WGS sequence"/>
</dbReference>
<organism evidence="6 7">
    <name type="scientific">Candidatus Nealsonbacteria bacterium CG_4_10_14_0_8_um_filter_35_10</name>
    <dbReference type="NCBI Taxonomy" id="1974683"/>
    <lineage>
        <taxon>Bacteria</taxon>
        <taxon>Candidatus Nealsoniibacteriota</taxon>
    </lineage>
</organism>
<dbReference type="Gene3D" id="3.40.50.10490">
    <property type="entry name" value="Glucose-6-phosphate isomerase like protein, domain 1"/>
    <property type="match status" value="1"/>
</dbReference>
<dbReference type="GO" id="GO:0006412">
    <property type="term" value="P:translation"/>
    <property type="evidence" value="ECO:0007669"/>
    <property type="project" value="UniProtKB-UniRule"/>
</dbReference>
<dbReference type="PANTHER" id="PTHR12534:SF0">
    <property type="entry name" value="SMALL RIBOSOMAL SUBUNIT PROTEIN US2M"/>
    <property type="match status" value="1"/>
</dbReference>
<evidence type="ECO:0000256" key="1">
    <source>
        <dbReference type="ARBA" id="ARBA00006242"/>
    </source>
</evidence>
<evidence type="ECO:0000256" key="2">
    <source>
        <dbReference type="ARBA" id="ARBA00022980"/>
    </source>
</evidence>
<evidence type="ECO:0000256" key="5">
    <source>
        <dbReference type="HAMAP-Rule" id="MF_00291"/>
    </source>
</evidence>
<dbReference type="GO" id="GO:0003735">
    <property type="term" value="F:structural constituent of ribosome"/>
    <property type="evidence" value="ECO:0007669"/>
    <property type="project" value="InterPro"/>
</dbReference>
<dbReference type="InterPro" id="IPR001865">
    <property type="entry name" value="Ribosomal_uS2"/>
</dbReference>
<protein>
    <recommendedName>
        <fullName evidence="4 5">Small ribosomal subunit protein uS2</fullName>
    </recommendedName>
</protein>
<comment type="caution">
    <text evidence="6">The sequence shown here is derived from an EMBL/GenBank/DDBJ whole genome shotgun (WGS) entry which is preliminary data.</text>
</comment>
<evidence type="ECO:0000313" key="6">
    <source>
        <dbReference type="EMBL" id="PIY90798.1"/>
    </source>
</evidence>